<feature type="domain" description="Metallo-beta-lactamase" evidence="1">
    <location>
        <begin position="14"/>
        <end position="174"/>
    </location>
</feature>
<organism evidence="2 3">
    <name type="scientific">Methanocalculus taiwanensis</name>
    <dbReference type="NCBI Taxonomy" id="106207"/>
    <lineage>
        <taxon>Archaea</taxon>
        <taxon>Methanobacteriati</taxon>
        <taxon>Methanobacteriota</taxon>
        <taxon>Stenosarchaea group</taxon>
        <taxon>Methanomicrobia</taxon>
        <taxon>Methanomicrobiales</taxon>
        <taxon>Methanocalculaceae</taxon>
        <taxon>Methanocalculus</taxon>
    </lineage>
</organism>
<name>A0ABD4TM80_9EURY</name>
<dbReference type="InterPro" id="IPR036866">
    <property type="entry name" value="RibonucZ/Hydroxyglut_hydro"/>
</dbReference>
<evidence type="ECO:0000313" key="3">
    <source>
        <dbReference type="Proteomes" id="UP001524383"/>
    </source>
</evidence>
<dbReference type="AlphaFoldDB" id="A0ABD4TM80"/>
<dbReference type="SMART" id="SM00849">
    <property type="entry name" value="Lactamase_B"/>
    <property type="match status" value="1"/>
</dbReference>
<dbReference type="RefSeq" id="WP_255332669.1">
    <property type="nucleotide sequence ID" value="NZ_VOTZ01000013.1"/>
</dbReference>
<dbReference type="PANTHER" id="PTHR23131">
    <property type="entry name" value="ENDORIBONUCLEASE LACTB2"/>
    <property type="match status" value="1"/>
</dbReference>
<dbReference type="Proteomes" id="UP001524383">
    <property type="component" value="Unassembled WGS sequence"/>
</dbReference>
<dbReference type="PANTHER" id="PTHR23131:SF0">
    <property type="entry name" value="ENDORIBONUCLEASE LACTB2"/>
    <property type="match status" value="1"/>
</dbReference>
<comment type="caution">
    <text evidence="2">The sequence shown here is derived from an EMBL/GenBank/DDBJ whole genome shotgun (WGS) entry which is preliminary data.</text>
</comment>
<dbReference type="InterPro" id="IPR001279">
    <property type="entry name" value="Metallo-B-lactamas"/>
</dbReference>
<proteinExistence type="predicted"/>
<sequence length="214" mass="24375">MKIINLTEDSAIYTSNVYLVTGTWNTLEDKNTLIDVGRDPLIVEKINTMRTGVGKRKVDQAILTHSHYDHASLLPHIKELYSPTTYAFSDSLKCVDIMLRGGETLRIGDRMFEVIHTPGHTQDSICLYCEEEGVLFVGDTPVIIRVPGCSFEERFVKAMQYIATKDVRAIYFGHGRPMLEYCNAAIQNSITNIKKSRIISRNQIEEHYEDRNNS</sequence>
<evidence type="ECO:0000313" key="2">
    <source>
        <dbReference type="EMBL" id="MCQ1538717.1"/>
    </source>
</evidence>
<dbReference type="Gene3D" id="3.60.15.10">
    <property type="entry name" value="Ribonuclease Z/Hydroxyacylglutathione hydrolase-like"/>
    <property type="match status" value="1"/>
</dbReference>
<accession>A0ABD4TM80</accession>
<dbReference type="EMBL" id="VOTZ01000013">
    <property type="protein sequence ID" value="MCQ1538717.1"/>
    <property type="molecule type" value="Genomic_DNA"/>
</dbReference>
<keyword evidence="3" id="KW-1185">Reference proteome</keyword>
<evidence type="ECO:0000259" key="1">
    <source>
        <dbReference type="SMART" id="SM00849"/>
    </source>
</evidence>
<gene>
    <name evidence="2" type="ORF">FTO68_06935</name>
</gene>
<dbReference type="InterPro" id="IPR050662">
    <property type="entry name" value="Sec-metab_biosynth-thioest"/>
</dbReference>
<dbReference type="Pfam" id="PF00753">
    <property type="entry name" value="Lactamase_B"/>
    <property type="match status" value="2"/>
</dbReference>
<dbReference type="SUPFAM" id="SSF56281">
    <property type="entry name" value="Metallo-hydrolase/oxidoreductase"/>
    <property type="match status" value="1"/>
</dbReference>
<reference evidence="2 3" key="1">
    <citation type="submission" date="2019-08" db="EMBL/GenBank/DDBJ databases">
        <authorList>
            <person name="Chen S.-C."/>
            <person name="Lai M.-C."/>
            <person name="You Y.-T."/>
        </authorList>
    </citation>
    <scope>NUCLEOTIDE SEQUENCE [LARGE SCALE GENOMIC DNA]</scope>
    <source>
        <strain evidence="2 3">P2F9704a</strain>
    </source>
</reference>
<protein>
    <submittedName>
        <fullName evidence="2">MBL fold metallo-hydrolase</fullName>
    </submittedName>
</protein>